<feature type="domain" description="GST C-terminal" evidence="3">
    <location>
        <begin position="98"/>
        <end position="220"/>
    </location>
</feature>
<dbReference type="InterPro" id="IPR036249">
    <property type="entry name" value="Thioredoxin-like_sf"/>
</dbReference>
<evidence type="ECO:0000313" key="4">
    <source>
        <dbReference type="EMBL" id="KAK9421826.1"/>
    </source>
</evidence>
<dbReference type="GO" id="GO:0016853">
    <property type="term" value="F:isomerase activity"/>
    <property type="evidence" value="ECO:0007669"/>
    <property type="project" value="UniProtKB-KW"/>
</dbReference>
<dbReference type="InterPro" id="IPR036282">
    <property type="entry name" value="Glutathione-S-Trfase_C_sf"/>
</dbReference>
<proteinExistence type="inferred from homology"/>
<dbReference type="PANTHER" id="PTHR42673:SF4">
    <property type="entry name" value="MALEYLACETOACETATE ISOMERASE"/>
    <property type="match status" value="1"/>
</dbReference>
<evidence type="ECO:0000259" key="2">
    <source>
        <dbReference type="PROSITE" id="PS50404"/>
    </source>
</evidence>
<dbReference type="SFLD" id="SFLDS00019">
    <property type="entry name" value="Glutathione_Transferase_(cytos"/>
    <property type="match status" value="1"/>
</dbReference>
<gene>
    <name evidence="4" type="ORF">SUNI508_05427</name>
</gene>
<keyword evidence="5" id="KW-1185">Reference proteome</keyword>
<organism evidence="4 5">
    <name type="scientific">Seiridium unicorne</name>
    <dbReference type="NCBI Taxonomy" id="138068"/>
    <lineage>
        <taxon>Eukaryota</taxon>
        <taxon>Fungi</taxon>
        <taxon>Dikarya</taxon>
        <taxon>Ascomycota</taxon>
        <taxon>Pezizomycotina</taxon>
        <taxon>Sordariomycetes</taxon>
        <taxon>Xylariomycetidae</taxon>
        <taxon>Amphisphaeriales</taxon>
        <taxon>Sporocadaceae</taxon>
        <taxon>Seiridium</taxon>
    </lineage>
</organism>
<dbReference type="Gene3D" id="1.20.1050.10">
    <property type="match status" value="1"/>
</dbReference>
<evidence type="ECO:0000313" key="5">
    <source>
        <dbReference type="Proteomes" id="UP001408356"/>
    </source>
</evidence>
<dbReference type="Proteomes" id="UP001408356">
    <property type="component" value="Unassembled WGS sequence"/>
</dbReference>
<feature type="domain" description="GST N-terminal" evidence="2">
    <location>
        <begin position="6"/>
        <end position="92"/>
    </location>
</feature>
<dbReference type="Pfam" id="PF13409">
    <property type="entry name" value="GST_N_2"/>
    <property type="match status" value="1"/>
</dbReference>
<dbReference type="Pfam" id="PF14497">
    <property type="entry name" value="GST_C_3"/>
    <property type="match status" value="1"/>
</dbReference>
<dbReference type="EMBL" id="JARVKF010000157">
    <property type="protein sequence ID" value="KAK9421826.1"/>
    <property type="molecule type" value="Genomic_DNA"/>
</dbReference>
<dbReference type="InterPro" id="IPR005955">
    <property type="entry name" value="GST_Zeta"/>
</dbReference>
<comment type="similarity">
    <text evidence="1">Belongs to the GST superfamily. Zeta family.</text>
</comment>
<dbReference type="InterPro" id="IPR040079">
    <property type="entry name" value="Glutathione_S-Trfase"/>
</dbReference>
<dbReference type="PROSITE" id="PS51354">
    <property type="entry name" value="GLUTAREDOXIN_2"/>
    <property type="match status" value="1"/>
</dbReference>
<dbReference type="InterPro" id="IPR004046">
    <property type="entry name" value="GST_C"/>
</dbReference>
<keyword evidence="4" id="KW-0413">Isomerase</keyword>
<evidence type="ECO:0000259" key="3">
    <source>
        <dbReference type="PROSITE" id="PS50405"/>
    </source>
</evidence>
<dbReference type="SFLD" id="SFLDG00358">
    <property type="entry name" value="Main_(cytGST)"/>
    <property type="match status" value="1"/>
</dbReference>
<evidence type="ECO:0000256" key="1">
    <source>
        <dbReference type="ARBA" id="ARBA00010007"/>
    </source>
</evidence>
<dbReference type="NCBIfam" id="TIGR01262">
    <property type="entry name" value="maiA"/>
    <property type="match status" value="1"/>
</dbReference>
<dbReference type="InterPro" id="IPR004045">
    <property type="entry name" value="Glutathione_S-Trfase_N"/>
</dbReference>
<comment type="caution">
    <text evidence="4">The sequence shown here is derived from an EMBL/GenBank/DDBJ whole genome shotgun (WGS) entry which is preliminary data.</text>
</comment>
<sequence length="224" mass="24956">MAYQDAKFTLYTYFRSSCSARVRTAAALKGIKLHYEYVNLIKGEQSLDSYNSVNPSGAVPTLVVDLIDGSKVVIRQSTAILEFLEEGFPKSTPLLPTDPARRAQVRELYNILAADLQPRTNLCVIKRVGKLGISAQDWCQEQMPPVLQSFESILKDCAGKYCVGNEVSLADVALAPAAEGALRWGIDLSQFPTLNRIFRSIRALPEFVRADWRHQEDTPAEFKS</sequence>
<dbReference type="SUPFAM" id="SSF52833">
    <property type="entry name" value="Thioredoxin-like"/>
    <property type="match status" value="1"/>
</dbReference>
<protein>
    <submittedName>
        <fullName evidence="4">Maleylacetoacetate isomerase</fullName>
    </submittedName>
</protein>
<reference evidence="4 5" key="1">
    <citation type="journal article" date="2024" name="J. Plant Pathol.">
        <title>Sequence and assembly of the genome of Seiridium unicorne, isolate CBS 538.82, causal agent of cypress canker disease.</title>
        <authorList>
            <person name="Scali E."/>
            <person name="Rocca G.D."/>
            <person name="Danti R."/>
            <person name="Garbelotto M."/>
            <person name="Barberini S."/>
            <person name="Baroncelli R."/>
            <person name="Emiliani G."/>
        </authorList>
    </citation>
    <scope>NUCLEOTIDE SEQUENCE [LARGE SCALE GENOMIC DNA]</scope>
    <source>
        <strain evidence="4 5">BM-138-508</strain>
    </source>
</reference>
<dbReference type="PROSITE" id="PS50404">
    <property type="entry name" value="GST_NTER"/>
    <property type="match status" value="1"/>
</dbReference>
<dbReference type="PROSITE" id="PS50405">
    <property type="entry name" value="GST_CTER"/>
    <property type="match status" value="1"/>
</dbReference>
<dbReference type="Gene3D" id="3.40.30.10">
    <property type="entry name" value="Glutaredoxin"/>
    <property type="match status" value="1"/>
</dbReference>
<accession>A0ABR2V5K5</accession>
<name>A0ABR2V5K5_9PEZI</name>
<dbReference type="PANTHER" id="PTHR42673">
    <property type="entry name" value="MALEYLACETOACETATE ISOMERASE"/>
    <property type="match status" value="1"/>
</dbReference>
<dbReference type="SUPFAM" id="SSF47616">
    <property type="entry name" value="GST C-terminal domain-like"/>
    <property type="match status" value="1"/>
</dbReference>
<dbReference type="InterPro" id="IPR010987">
    <property type="entry name" value="Glutathione-S-Trfase_C-like"/>
</dbReference>